<dbReference type="AlphaFoldDB" id="A0AA86NST9"/>
<protein>
    <submittedName>
        <fullName evidence="2">SANT/Myb domain</fullName>
    </submittedName>
    <submittedName>
        <fullName evidence="3">SANT/Myb_domain</fullName>
    </submittedName>
</protein>
<dbReference type="Gene3D" id="1.10.10.60">
    <property type="entry name" value="Homeodomain-like"/>
    <property type="match status" value="1"/>
</dbReference>
<comment type="caution">
    <text evidence="2">The sequence shown here is derived from an EMBL/GenBank/DDBJ whole genome shotgun (WGS) entry which is preliminary data.</text>
</comment>
<gene>
    <name evidence="2" type="ORF">HINF_LOCUS13018</name>
    <name evidence="3" type="ORF">HINF_LOCUS20796</name>
</gene>
<sequence length="99" mass="11988">MQKKYHGWTEGERTYILSAARRSGPKINWIHIQKNLPHRTVQQCKSFYNNRVKQYQLERLLPKTSLTSYSQDGLEPLVYRRRVSNQRPREASIYRLNYF</sequence>
<evidence type="ECO:0000313" key="3">
    <source>
        <dbReference type="EMBL" id="CAL6007767.1"/>
    </source>
</evidence>
<dbReference type="SUPFAM" id="SSF46689">
    <property type="entry name" value="Homeodomain-like"/>
    <property type="match status" value="1"/>
</dbReference>
<dbReference type="InterPro" id="IPR001005">
    <property type="entry name" value="SANT/Myb"/>
</dbReference>
<evidence type="ECO:0000259" key="1">
    <source>
        <dbReference type="PROSITE" id="PS50090"/>
    </source>
</evidence>
<organism evidence="2">
    <name type="scientific">Hexamita inflata</name>
    <dbReference type="NCBI Taxonomy" id="28002"/>
    <lineage>
        <taxon>Eukaryota</taxon>
        <taxon>Metamonada</taxon>
        <taxon>Diplomonadida</taxon>
        <taxon>Hexamitidae</taxon>
        <taxon>Hexamitinae</taxon>
        <taxon>Hexamita</taxon>
    </lineage>
</organism>
<evidence type="ECO:0000313" key="4">
    <source>
        <dbReference type="Proteomes" id="UP001642409"/>
    </source>
</evidence>
<dbReference type="EMBL" id="CATOUU010000341">
    <property type="protein sequence ID" value="CAI9925373.1"/>
    <property type="molecule type" value="Genomic_DNA"/>
</dbReference>
<dbReference type="Proteomes" id="UP001642409">
    <property type="component" value="Unassembled WGS sequence"/>
</dbReference>
<dbReference type="SMART" id="SM00717">
    <property type="entry name" value="SANT"/>
    <property type="match status" value="1"/>
</dbReference>
<keyword evidence="4" id="KW-1185">Reference proteome</keyword>
<evidence type="ECO:0000313" key="2">
    <source>
        <dbReference type="EMBL" id="CAI9925373.1"/>
    </source>
</evidence>
<dbReference type="EMBL" id="CAXDID020000056">
    <property type="protein sequence ID" value="CAL6007767.1"/>
    <property type="molecule type" value="Genomic_DNA"/>
</dbReference>
<reference evidence="2" key="1">
    <citation type="submission" date="2023-06" db="EMBL/GenBank/DDBJ databases">
        <authorList>
            <person name="Kurt Z."/>
        </authorList>
    </citation>
    <scope>NUCLEOTIDE SEQUENCE</scope>
</reference>
<name>A0AA86NST9_9EUKA</name>
<dbReference type="Pfam" id="PF00249">
    <property type="entry name" value="Myb_DNA-binding"/>
    <property type="match status" value="1"/>
</dbReference>
<proteinExistence type="predicted"/>
<feature type="domain" description="Myb-like" evidence="1">
    <location>
        <begin position="8"/>
        <end position="52"/>
    </location>
</feature>
<dbReference type="PROSITE" id="PS50090">
    <property type="entry name" value="MYB_LIKE"/>
    <property type="match status" value="1"/>
</dbReference>
<dbReference type="CDD" id="cd00167">
    <property type="entry name" value="SANT"/>
    <property type="match status" value="1"/>
</dbReference>
<reference evidence="3 4" key="2">
    <citation type="submission" date="2024-07" db="EMBL/GenBank/DDBJ databases">
        <authorList>
            <person name="Akdeniz Z."/>
        </authorList>
    </citation>
    <scope>NUCLEOTIDE SEQUENCE [LARGE SCALE GENOMIC DNA]</scope>
</reference>
<accession>A0AA86NST9</accession>
<dbReference type="InterPro" id="IPR009057">
    <property type="entry name" value="Homeodomain-like_sf"/>
</dbReference>